<sequence>MSEDKTVLLSIKLDTGDLKKNSEEASKKLEELKTKQAILRGENKQGTVEYAKLSAEIKAQNQILTQSSKAIEINDRLGSKQNLTLKEQADLLSAGKVALRNLTAEEIANTDSGRQLNKEVSDLNESLKKSEKAYGDNQREVGNYDKGIQGLKADLKALKSQMVGLDAGSVEYQKASEKAGVLGDKIKEVNENVKASSGGTGFEKLSNNLGLVKDDLMNLDFAGVSEKMKQMAVISKGMTFKEVIGGVKNMGSALLSLGKAILMNPLFLMVGVIAGVVAGLKIWSDYSADQAVKAQEKHTASIEENIKAIEKQRNITNQINDLYIKQAELEGKSIAEIGKMKRQALVDENNADIKARYAHLNAITSLNKQIRLTTDKDLKEELKGKRKEHEDANLELLIQKDLFGTKFRNLELEINNEIANDKKSSNEKISAEDKANAQKRLDFLYKLADLQLANEDKANANSYKRAEIKYNTLLNDASNSVEDLLQIQKDYNAELDKIDKEAQADAIATLDESKKREITDAKENQQLITEIDRKYVLEKTAINKDYETKKNERDAKSITDTDLFNKAKVNSEKKANQEIKAINAELNYLKAKGTADEKVMFEAWQQSKIDILTENALQEIALNKFVGAEKLAIEKKLELDIKNIKGDTPEKAEKKKQLISDEQNEIATLTLNSAIQLTDALAQINQNRIASELLAEQNKYEESQKQLQAQLDAGLISQSDFNSKKSDLDAKFKAEESKLRREAFEKEKQANIVKALMGVALGVVNALATAPPLGYILAGVTAALGAVQVATISSQPTPKFAKGGVFGGNSHANGGTTGVFSDGTQIEVEKDENFYILNKNASRHINGLSNLNQQFGGIPLMANGGAVTSSGIMASNITNGVDANLNAQNQLIRMIEMMPKPVVIVQDINDAQGNLATVENRANF</sequence>
<proteinExistence type="predicted"/>
<dbReference type="EMBL" id="LR796559">
    <property type="protein sequence ID" value="CAB4151436.1"/>
    <property type="molecule type" value="Genomic_DNA"/>
</dbReference>
<accession>A0A6J5N2E9</accession>
<feature type="coiled-coil region" evidence="1">
    <location>
        <begin position="15"/>
        <end position="42"/>
    </location>
</feature>
<keyword evidence="1" id="KW-0175">Coiled coil</keyword>
<evidence type="ECO:0000313" key="2">
    <source>
        <dbReference type="EMBL" id="CAB4151436.1"/>
    </source>
</evidence>
<reference evidence="2" key="1">
    <citation type="submission" date="2020-04" db="EMBL/GenBank/DDBJ databases">
        <authorList>
            <person name="Chiriac C."/>
            <person name="Salcher M."/>
            <person name="Ghai R."/>
            <person name="Kavagutti S V."/>
        </authorList>
    </citation>
    <scope>NUCLEOTIDE SEQUENCE</scope>
</reference>
<name>A0A6J5N2E9_9CAUD</name>
<evidence type="ECO:0000256" key="1">
    <source>
        <dbReference type="SAM" id="Coils"/>
    </source>
</evidence>
<feature type="coiled-coil region" evidence="1">
    <location>
        <begin position="652"/>
        <end position="710"/>
    </location>
</feature>
<protein>
    <submittedName>
        <fullName evidence="2">Uncharacterized protein</fullName>
    </submittedName>
</protein>
<gene>
    <name evidence="2" type="ORF">UFOVP598_19</name>
</gene>
<organism evidence="2">
    <name type="scientific">uncultured Caudovirales phage</name>
    <dbReference type="NCBI Taxonomy" id="2100421"/>
    <lineage>
        <taxon>Viruses</taxon>
        <taxon>Duplodnaviria</taxon>
        <taxon>Heunggongvirae</taxon>
        <taxon>Uroviricota</taxon>
        <taxon>Caudoviricetes</taxon>
        <taxon>Peduoviridae</taxon>
        <taxon>Maltschvirus</taxon>
        <taxon>Maltschvirus maltsch</taxon>
    </lineage>
</organism>